<reference evidence="1" key="1">
    <citation type="submission" date="2021-06" db="EMBL/GenBank/DDBJ databases">
        <authorList>
            <person name="Hodson N. C."/>
            <person name="Mongue J. A."/>
            <person name="Jaron S. K."/>
        </authorList>
    </citation>
    <scope>NUCLEOTIDE SEQUENCE</scope>
</reference>
<proteinExistence type="predicted"/>
<dbReference type="Proteomes" id="UP000708208">
    <property type="component" value="Unassembled WGS sequence"/>
</dbReference>
<evidence type="ECO:0000313" key="1">
    <source>
        <dbReference type="EMBL" id="CAG7815277.1"/>
    </source>
</evidence>
<gene>
    <name evidence="1" type="ORF">AFUS01_LOCUS25970</name>
</gene>
<dbReference type="AlphaFoldDB" id="A0A8J2PAH0"/>
<comment type="caution">
    <text evidence="1">The sequence shown here is derived from an EMBL/GenBank/DDBJ whole genome shotgun (WGS) entry which is preliminary data.</text>
</comment>
<dbReference type="EMBL" id="CAJVCH010340953">
    <property type="protein sequence ID" value="CAG7815277.1"/>
    <property type="molecule type" value="Genomic_DNA"/>
</dbReference>
<name>A0A8J2PAH0_9HEXA</name>
<evidence type="ECO:0000313" key="2">
    <source>
        <dbReference type="Proteomes" id="UP000708208"/>
    </source>
</evidence>
<accession>A0A8J2PAH0</accession>
<organism evidence="1 2">
    <name type="scientific">Allacma fusca</name>
    <dbReference type="NCBI Taxonomy" id="39272"/>
    <lineage>
        <taxon>Eukaryota</taxon>
        <taxon>Metazoa</taxon>
        <taxon>Ecdysozoa</taxon>
        <taxon>Arthropoda</taxon>
        <taxon>Hexapoda</taxon>
        <taxon>Collembola</taxon>
        <taxon>Symphypleona</taxon>
        <taxon>Sminthuridae</taxon>
        <taxon>Allacma</taxon>
    </lineage>
</organism>
<keyword evidence="2" id="KW-1185">Reference proteome</keyword>
<sequence length="16" mass="2042">MQLLSWQLFKGTKLWY</sequence>
<protein>
    <submittedName>
        <fullName evidence="1">Uncharacterized protein</fullName>
    </submittedName>
</protein>
<feature type="non-terminal residue" evidence="1">
    <location>
        <position position="1"/>
    </location>
</feature>